<dbReference type="Pfam" id="PF00743">
    <property type="entry name" value="FMO-like"/>
    <property type="match status" value="1"/>
</dbReference>
<dbReference type="HOGENOM" id="CLU_006937_7_1_11"/>
<evidence type="ECO:0000313" key="6">
    <source>
        <dbReference type="Proteomes" id="UP000027986"/>
    </source>
</evidence>
<dbReference type="GO" id="GO:0050661">
    <property type="term" value="F:NADP binding"/>
    <property type="evidence" value="ECO:0007669"/>
    <property type="project" value="InterPro"/>
</dbReference>
<keyword evidence="2" id="KW-0285">Flavoprotein</keyword>
<dbReference type="GO" id="GO:0050660">
    <property type="term" value="F:flavin adenine dinucleotide binding"/>
    <property type="evidence" value="ECO:0007669"/>
    <property type="project" value="InterPro"/>
</dbReference>
<organism evidence="5 6">
    <name type="scientific">Dermacoccus nishinomiyaensis</name>
    <dbReference type="NCBI Taxonomy" id="1274"/>
    <lineage>
        <taxon>Bacteria</taxon>
        <taxon>Bacillati</taxon>
        <taxon>Actinomycetota</taxon>
        <taxon>Actinomycetes</taxon>
        <taxon>Micrococcales</taxon>
        <taxon>Dermacoccaceae</taxon>
        <taxon>Dermacoccus</taxon>
    </lineage>
</organism>
<dbReference type="RefSeq" id="WP_038566941.1">
    <property type="nucleotide sequence ID" value="NZ_CP008889.1"/>
</dbReference>
<evidence type="ECO:0000256" key="1">
    <source>
        <dbReference type="ARBA" id="ARBA00010139"/>
    </source>
</evidence>
<keyword evidence="6" id="KW-1185">Reference proteome</keyword>
<dbReference type="SUPFAM" id="SSF51905">
    <property type="entry name" value="FAD/NAD(P)-binding domain"/>
    <property type="match status" value="1"/>
</dbReference>
<dbReference type="Proteomes" id="UP000027986">
    <property type="component" value="Chromosome"/>
</dbReference>
<proteinExistence type="inferred from homology"/>
<evidence type="ECO:0000256" key="3">
    <source>
        <dbReference type="ARBA" id="ARBA00022827"/>
    </source>
</evidence>
<keyword evidence="3" id="KW-0274">FAD</keyword>
<dbReference type="EMBL" id="CP008889">
    <property type="protein sequence ID" value="AIF40131.1"/>
    <property type="molecule type" value="Genomic_DNA"/>
</dbReference>
<evidence type="ECO:0000256" key="2">
    <source>
        <dbReference type="ARBA" id="ARBA00022630"/>
    </source>
</evidence>
<protein>
    <submittedName>
        <fullName evidence="5">FAD-dependent oxidoreductase</fullName>
    </submittedName>
</protein>
<evidence type="ECO:0000256" key="4">
    <source>
        <dbReference type="ARBA" id="ARBA00023002"/>
    </source>
</evidence>
<keyword evidence="4" id="KW-0560">Oxidoreductase</keyword>
<reference evidence="5 6" key="1">
    <citation type="submission" date="2014-07" db="EMBL/GenBank/DDBJ databases">
        <title>Genome Sequencing of Dermacoccus nishinomiyaensis.</title>
        <authorList>
            <person name="Hong K.W."/>
            <person name="Chan K.G."/>
        </authorList>
    </citation>
    <scope>NUCLEOTIDE SEQUENCE [LARGE SCALE GENOMIC DNA]</scope>
    <source>
        <strain evidence="5 6">M25</strain>
    </source>
</reference>
<dbReference type="KEGG" id="dni:HX89_03230"/>
<evidence type="ECO:0000313" key="5">
    <source>
        <dbReference type="EMBL" id="AIF40131.1"/>
    </source>
</evidence>
<dbReference type="OrthoDB" id="5168853at2"/>
<sequence>MSTVAEVDVVVVGTGFSGIGMAVALQDAGRSFVILEKADEIGGTWRDNRYPGVACDVPSHLYSFSFELNPYWSHTYSRGDVIQDYLLAVVEKYGLREHIRFDTALHAADYDESSGVWTIATHSSDGSTHTVTARALVLGVGALHLPHIPLIDGLHTFAGELIHTAAWPRDSSMFGRRVGIIGTGASAVQCIPALAEDAEHLTVFQRSAPWIMPQRNSEYSDATIDRFRRHPALMRAHRAALRRRNDLRAVAFDSQPRLLELASREARRHLANQITDPQLREKLTPTYTMGCKRVLLSDTYYPALARADVDVVTDDVVGVTPDGVVTADGTLHEIDALVLATGFDPRGSYAHLDITGRDGRSFAEEWQNGVESYLGVTMADFPNLFMLLGPNTGLGHTSVVLMIEAQIAHVMTLLDERDRRGAHAVEVRPELVPAFTREMRERSGRSVWTQGGCTSWYLDDDGENRTLWPGGVGEYELRLTEPSAVDFLFT</sequence>
<dbReference type="Gene3D" id="3.50.50.60">
    <property type="entry name" value="FAD/NAD(P)-binding domain"/>
    <property type="match status" value="3"/>
</dbReference>
<dbReference type="InterPro" id="IPR036188">
    <property type="entry name" value="FAD/NAD-bd_sf"/>
</dbReference>
<dbReference type="AlphaFoldDB" id="A0A075JCY6"/>
<comment type="similarity">
    <text evidence="1">Belongs to the FAD-binding monooxygenase family.</text>
</comment>
<dbReference type="GO" id="GO:0004499">
    <property type="term" value="F:N,N-dimethylaniline monooxygenase activity"/>
    <property type="evidence" value="ECO:0007669"/>
    <property type="project" value="InterPro"/>
</dbReference>
<dbReference type="InterPro" id="IPR051209">
    <property type="entry name" value="FAD-bind_Monooxygenase_sf"/>
</dbReference>
<dbReference type="eggNOG" id="COG2072">
    <property type="taxonomic scope" value="Bacteria"/>
</dbReference>
<dbReference type="PANTHER" id="PTHR42877">
    <property type="entry name" value="L-ORNITHINE N(5)-MONOOXYGENASE-RELATED"/>
    <property type="match status" value="1"/>
</dbReference>
<name>A0A075JCY6_9MICO</name>
<dbReference type="PANTHER" id="PTHR42877:SF4">
    <property type="entry name" value="FAD_NAD(P)-BINDING DOMAIN-CONTAINING PROTEIN-RELATED"/>
    <property type="match status" value="1"/>
</dbReference>
<dbReference type="GeneID" id="41840227"/>
<dbReference type="InterPro" id="IPR020946">
    <property type="entry name" value="Flavin_mOase-like"/>
</dbReference>
<accession>A0A075JCY6</accession>
<gene>
    <name evidence="5" type="ORF">HX89_03230</name>
</gene>